<evidence type="ECO:0000313" key="14">
    <source>
        <dbReference type="Proteomes" id="UP000321577"/>
    </source>
</evidence>
<feature type="domain" description="RNase H type-1" evidence="12">
    <location>
        <begin position="1"/>
        <end position="142"/>
    </location>
</feature>
<evidence type="ECO:0000256" key="10">
    <source>
        <dbReference type="ARBA" id="ARBA00022842"/>
    </source>
</evidence>
<comment type="cofactor">
    <cofactor evidence="11">
        <name>Mg(2+)</name>
        <dbReference type="ChEBI" id="CHEBI:18420"/>
    </cofactor>
    <text evidence="11">Binds 1 Mg(2+) ion per subunit. May bind a second metal ion at a regulatory site, or after substrate binding.</text>
</comment>
<comment type="subcellular location">
    <subcellularLocation>
        <location evidence="11">Cytoplasm</location>
    </subcellularLocation>
</comment>
<dbReference type="CDD" id="cd09278">
    <property type="entry name" value="RNase_HI_prokaryote_like"/>
    <property type="match status" value="1"/>
</dbReference>
<evidence type="ECO:0000256" key="7">
    <source>
        <dbReference type="ARBA" id="ARBA00022723"/>
    </source>
</evidence>
<dbReference type="SUPFAM" id="SSF53098">
    <property type="entry name" value="Ribonuclease H-like"/>
    <property type="match status" value="1"/>
</dbReference>
<feature type="binding site" evidence="11">
    <location>
        <position position="9"/>
    </location>
    <ligand>
        <name>Mg(2+)</name>
        <dbReference type="ChEBI" id="CHEBI:18420"/>
        <label>2</label>
    </ligand>
</feature>
<comment type="similarity">
    <text evidence="3 11">Belongs to the RNase H family.</text>
</comment>
<comment type="function">
    <text evidence="2 11">Endonuclease that specifically degrades the RNA of RNA-DNA hybrids.</text>
</comment>
<evidence type="ECO:0000313" key="13">
    <source>
        <dbReference type="EMBL" id="GEP44843.1"/>
    </source>
</evidence>
<evidence type="ECO:0000256" key="1">
    <source>
        <dbReference type="ARBA" id="ARBA00000077"/>
    </source>
</evidence>
<dbReference type="GO" id="GO:0003676">
    <property type="term" value="F:nucleic acid binding"/>
    <property type="evidence" value="ECO:0007669"/>
    <property type="project" value="InterPro"/>
</dbReference>
<dbReference type="InterPro" id="IPR012337">
    <property type="entry name" value="RNaseH-like_sf"/>
</dbReference>
<dbReference type="GO" id="GO:0043137">
    <property type="term" value="P:DNA replication, removal of RNA primer"/>
    <property type="evidence" value="ECO:0007669"/>
    <property type="project" value="TreeGrafter"/>
</dbReference>
<dbReference type="InterPro" id="IPR050092">
    <property type="entry name" value="RNase_H"/>
</dbReference>
<dbReference type="InterPro" id="IPR002156">
    <property type="entry name" value="RNaseH_domain"/>
</dbReference>
<feature type="binding site" evidence="11">
    <location>
        <position position="134"/>
    </location>
    <ligand>
        <name>Mg(2+)</name>
        <dbReference type="ChEBI" id="CHEBI:18420"/>
        <label>2</label>
    </ligand>
</feature>
<organism evidence="13 14">
    <name type="scientific">Brevifollis gellanilyticus</name>
    <dbReference type="NCBI Taxonomy" id="748831"/>
    <lineage>
        <taxon>Bacteria</taxon>
        <taxon>Pseudomonadati</taxon>
        <taxon>Verrucomicrobiota</taxon>
        <taxon>Verrucomicrobiia</taxon>
        <taxon>Verrucomicrobiales</taxon>
        <taxon>Verrucomicrobiaceae</taxon>
    </lineage>
</organism>
<sequence>MTPVTIYTDGACSGNPGPGGYGVLMQSGKHQKELAQGYRRTTNNRMELMAVIAGLSILTRPCTVTLYSDSRYVVDSIEKGWAKSWKSRGWMKADKQPASNADLWARALDLLAKHKVKLVWVKGHASNAGNNRCDEIAVAATRSGNLLIDAGFESAKKPEAAGLL</sequence>
<dbReference type="Gene3D" id="3.30.420.10">
    <property type="entry name" value="Ribonuclease H-like superfamily/Ribonuclease H"/>
    <property type="match status" value="1"/>
</dbReference>
<dbReference type="InterPro" id="IPR036397">
    <property type="entry name" value="RNaseH_sf"/>
</dbReference>
<keyword evidence="10 11" id="KW-0460">Magnesium</keyword>
<dbReference type="InterPro" id="IPR022892">
    <property type="entry name" value="RNaseHI"/>
</dbReference>
<comment type="subunit">
    <text evidence="4 11">Monomer.</text>
</comment>
<feature type="binding site" evidence="11">
    <location>
        <position position="69"/>
    </location>
    <ligand>
        <name>Mg(2+)</name>
        <dbReference type="ChEBI" id="CHEBI:18420"/>
        <label>1</label>
    </ligand>
</feature>
<keyword evidence="6 11" id="KW-0540">Nuclease</keyword>
<comment type="caution">
    <text evidence="13">The sequence shown here is derived from an EMBL/GenBank/DDBJ whole genome shotgun (WGS) entry which is preliminary data.</text>
</comment>
<evidence type="ECO:0000256" key="3">
    <source>
        <dbReference type="ARBA" id="ARBA00005300"/>
    </source>
</evidence>
<dbReference type="RefSeq" id="WP_146853179.1">
    <property type="nucleotide sequence ID" value="NZ_BKAG01000037.1"/>
</dbReference>
<evidence type="ECO:0000256" key="5">
    <source>
        <dbReference type="ARBA" id="ARBA00012180"/>
    </source>
</evidence>
<gene>
    <name evidence="11" type="primary">rnhA</name>
    <name evidence="13" type="ORF">BGE01nite_41340</name>
</gene>
<dbReference type="HAMAP" id="MF_00042">
    <property type="entry name" value="RNase_H"/>
    <property type="match status" value="1"/>
</dbReference>
<dbReference type="GO" id="GO:0005737">
    <property type="term" value="C:cytoplasm"/>
    <property type="evidence" value="ECO:0007669"/>
    <property type="project" value="UniProtKB-SubCell"/>
</dbReference>
<evidence type="ECO:0000256" key="9">
    <source>
        <dbReference type="ARBA" id="ARBA00022801"/>
    </source>
</evidence>
<dbReference type="FunFam" id="3.30.420.10:FF:000089">
    <property type="entry name" value="Ribonuclease H"/>
    <property type="match status" value="1"/>
</dbReference>
<dbReference type="NCBIfam" id="NF001236">
    <property type="entry name" value="PRK00203.1"/>
    <property type="match status" value="1"/>
</dbReference>
<keyword evidence="11" id="KW-0963">Cytoplasm</keyword>
<dbReference type="PANTHER" id="PTHR10642:SF26">
    <property type="entry name" value="RIBONUCLEASE H1"/>
    <property type="match status" value="1"/>
</dbReference>
<evidence type="ECO:0000256" key="2">
    <source>
        <dbReference type="ARBA" id="ARBA00004065"/>
    </source>
</evidence>
<proteinExistence type="inferred from homology"/>
<keyword evidence="7 11" id="KW-0479">Metal-binding</keyword>
<keyword evidence="14" id="KW-1185">Reference proteome</keyword>
<dbReference type="EMBL" id="BKAG01000037">
    <property type="protein sequence ID" value="GEP44843.1"/>
    <property type="molecule type" value="Genomic_DNA"/>
</dbReference>
<dbReference type="AlphaFoldDB" id="A0A512MDN0"/>
<keyword evidence="8 11" id="KW-0255">Endonuclease</keyword>
<evidence type="ECO:0000256" key="4">
    <source>
        <dbReference type="ARBA" id="ARBA00011245"/>
    </source>
</evidence>
<evidence type="ECO:0000256" key="6">
    <source>
        <dbReference type="ARBA" id="ARBA00022722"/>
    </source>
</evidence>
<dbReference type="PANTHER" id="PTHR10642">
    <property type="entry name" value="RIBONUCLEASE H1"/>
    <property type="match status" value="1"/>
</dbReference>
<dbReference type="OrthoDB" id="7845843at2"/>
<dbReference type="Pfam" id="PF00075">
    <property type="entry name" value="RNase_H"/>
    <property type="match status" value="1"/>
</dbReference>
<keyword evidence="9 11" id="KW-0378">Hydrolase</keyword>
<evidence type="ECO:0000256" key="8">
    <source>
        <dbReference type="ARBA" id="ARBA00022759"/>
    </source>
</evidence>
<dbReference type="EC" id="3.1.26.4" evidence="5 11"/>
<dbReference type="GO" id="GO:0000287">
    <property type="term" value="F:magnesium ion binding"/>
    <property type="evidence" value="ECO:0007669"/>
    <property type="project" value="UniProtKB-UniRule"/>
</dbReference>
<dbReference type="Proteomes" id="UP000321577">
    <property type="component" value="Unassembled WGS sequence"/>
</dbReference>
<feature type="binding site" evidence="11">
    <location>
        <position position="47"/>
    </location>
    <ligand>
        <name>Mg(2+)</name>
        <dbReference type="ChEBI" id="CHEBI:18420"/>
        <label>1</label>
    </ligand>
</feature>
<evidence type="ECO:0000259" key="12">
    <source>
        <dbReference type="PROSITE" id="PS50879"/>
    </source>
</evidence>
<protein>
    <recommendedName>
        <fullName evidence="5 11">Ribonuclease H</fullName>
        <shortName evidence="11">RNase H</shortName>
        <ecNumber evidence="5 11">3.1.26.4</ecNumber>
    </recommendedName>
</protein>
<comment type="catalytic activity">
    <reaction evidence="1 11">
        <text>Endonucleolytic cleavage to 5'-phosphomonoester.</text>
        <dbReference type="EC" id="3.1.26.4"/>
    </reaction>
</comment>
<reference evidence="13 14" key="1">
    <citation type="submission" date="2019-07" db="EMBL/GenBank/DDBJ databases">
        <title>Whole genome shotgun sequence of Brevifollis gellanilyticus NBRC 108608.</title>
        <authorList>
            <person name="Hosoyama A."/>
            <person name="Uohara A."/>
            <person name="Ohji S."/>
            <person name="Ichikawa N."/>
        </authorList>
    </citation>
    <scope>NUCLEOTIDE SEQUENCE [LARGE SCALE GENOMIC DNA]</scope>
    <source>
        <strain evidence="13 14">NBRC 108608</strain>
    </source>
</reference>
<accession>A0A512MDN0</accession>
<evidence type="ECO:0000256" key="11">
    <source>
        <dbReference type="HAMAP-Rule" id="MF_00042"/>
    </source>
</evidence>
<dbReference type="PROSITE" id="PS50879">
    <property type="entry name" value="RNASE_H_1"/>
    <property type="match status" value="1"/>
</dbReference>
<feature type="binding site" evidence="11">
    <location>
        <position position="9"/>
    </location>
    <ligand>
        <name>Mg(2+)</name>
        <dbReference type="ChEBI" id="CHEBI:18420"/>
        <label>1</label>
    </ligand>
</feature>
<name>A0A512MDN0_9BACT</name>
<dbReference type="GO" id="GO:0004523">
    <property type="term" value="F:RNA-DNA hybrid ribonuclease activity"/>
    <property type="evidence" value="ECO:0007669"/>
    <property type="project" value="UniProtKB-UniRule"/>
</dbReference>